<sequence length="44" mass="4924">MCLMSWGCVGFKMGKCLEKIISWSLIAVLTVQPAELLPVSWTPR</sequence>
<dbReference type="EMBL" id="QAOH01000001">
    <property type="protein sequence ID" value="PTQ75468.1"/>
    <property type="molecule type" value="Genomic_DNA"/>
</dbReference>
<comment type="caution">
    <text evidence="1">The sequence shown here is derived from an EMBL/GenBank/DDBJ whole genome shotgun (WGS) entry which is preliminary data.</text>
</comment>
<organism evidence="1 2">
    <name type="scientific">Celeribacter persicus</name>
    <dbReference type="NCBI Taxonomy" id="1651082"/>
    <lineage>
        <taxon>Bacteria</taxon>
        <taxon>Pseudomonadati</taxon>
        <taxon>Pseudomonadota</taxon>
        <taxon>Alphaproteobacteria</taxon>
        <taxon>Rhodobacterales</taxon>
        <taxon>Roseobacteraceae</taxon>
        <taxon>Celeribacter</taxon>
    </lineage>
</organism>
<accession>A0A2T5HVG1</accession>
<keyword evidence="2" id="KW-1185">Reference proteome</keyword>
<protein>
    <submittedName>
        <fullName evidence="1">Uncharacterized protein</fullName>
    </submittedName>
</protein>
<evidence type="ECO:0000313" key="1">
    <source>
        <dbReference type="EMBL" id="PTQ75468.1"/>
    </source>
</evidence>
<evidence type="ECO:0000313" key="2">
    <source>
        <dbReference type="Proteomes" id="UP000244077"/>
    </source>
</evidence>
<name>A0A2T5HVG1_9RHOB</name>
<proteinExistence type="predicted"/>
<dbReference type="AlphaFoldDB" id="A0A2T5HVG1"/>
<dbReference type="Proteomes" id="UP000244077">
    <property type="component" value="Unassembled WGS sequence"/>
</dbReference>
<reference evidence="1 2" key="1">
    <citation type="submission" date="2018-04" db="EMBL/GenBank/DDBJ databases">
        <title>Genomic Encyclopedia of Archaeal and Bacterial Type Strains, Phase II (KMG-II): from individual species to whole genera.</title>
        <authorList>
            <person name="Goeker M."/>
        </authorList>
    </citation>
    <scope>NUCLEOTIDE SEQUENCE [LARGE SCALE GENOMIC DNA]</scope>
    <source>
        <strain evidence="1 2">DSM 100434</strain>
    </source>
</reference>
<gene>
    <name evidence="1" type="ORF">C8N42_1011</name>
</gene>